<dbReference type="PROSITE" id="PS51379">
    <property type="entry name" value="4FE4S_FER_2"/>
    <property type="match status" value="3"/>
</dbReference>
<feature type="domain" description="4Fe-4S ferredoxin-type" evidence="6">
    <location>
        <begin position="246"/>
        <end position="277"/>
    </location>
</feature>
<dbReference type="GO" id="GO:0051539">
    <property type="term" value="F:4 iron, 4 sulfur cluster binding"/>
    <property type="evidence" value="ECO:0007669"/>
    <property type="project" value="UniProtKB-KW"/>
</dbReference>
<feature type="compositionally biased region" description="Basic and acidic residues" evidence="5">
    <location>
        <begin position="452"/>
        <end position="468"/>
    </location>
</feature>
<evidence type="ECO:0000256" key="3">
    <source>
        <dbReference type="ARBA" id="ARBA00023004"/>
    </source>
</evidence>
<dbReference type="CDD" id="cd10551">
    <property type="entry name" value="PsrB"/>
    <property type="match status" value="1"/>
</dbReference>
<sequence length="468" mass="50659">MTRRIPYVGTGNVSPGPATAAGVGGTPGPGDAPVTRPHGAGEHSIPTMSTDDESMYATPDEEHRRLLEETGYDADLGMEMARDAQKVSAGDLSEVEFYRRYHDRILEEFDVDDREVDLPDPDEVDSGDVNAIDRIEGAFEGIGETLRGVDGDESESRRSVMKKGAAAAALGLGGLGSAGATTGGDDGAAGAGGGDDGEGTRWGMTINLNNCDGCLACMVACDQEHNLSEGANWMYVFAFEDEGQGEQENFLPRTCQHCTDSPCTKVCPVGARHTREEDGLVLTDYDICIGCRYCEVSCPYGVNYFQWGEPDVPESEIDDDHQIDDRGRWVGSRPPEGVMGKCTFCVDRQDGQMGEEKVGTTACEEACTMDAIHFGDLNDPESPPNQHLEEYRSGQENDLEEFPNRKEHTVSTFKLMEERGTEPNVQFIGNEPSPHAEQVEGPVAYEDMGITDNRKEVLDRGADGGEEA</sequence>
<feature type="region of interest" description="Disordered" evidence="5">
    <location>
        <begin position="424"/>
        <end position="468"/>
    </location>
</feature>
<proteinExistence type="predicted"/>
<comment type="caution">
    <text evidence="7">The sequence shown here is derived from an EMBL/GenBank/DDBJ whole genome shotgun (WGS) entry which is preliminary data.</text>
</comment>
<dbReference type="Pfam" id="PF16947">
    <property type="entry name" value="Ferredoxin_N"/>
    <property type="match status" value="1"/>
</dbReference>
<feature type="domain" description="4Fe-4S ferredoxin-type" evidence="6">
    <location>
        <begin position="202"/>
        <end position="232"/>
    </location>
</feature>
<dbReference type="GO" id="GO:0046872">
    <property type="term" value="F:metal ion binding"/>
    <property type="evidence" value="ECO:0007669"/>
    <property type="project" value="UniProtKB-KW"/>
</dbReference>
<accession>A0A2A2FHQ1</accession>
<evidence type="ECO:0000256" key="1">
    <source>
        <dbReference type="ARBA" id="ARBA00022485"/>
    </source>
</evidence>
<feature type="domain" description="4Fe-4S ferredoxin-type" evidence="6">
    <location>
        <begin position="279"/>
        <end position="308"/>
    </location>
</feature>
<name>A0A2A2FHQ1_9EURY</name>
<dbReference type="PROSITE" id="PS00198">
    <property type="entry name" value="4FE4S_FER_1"/>
    <property type="match status" value="1"/>
</dbReference>
<dbReference type="Proteomes" id="UP000218083">
    <property type="component" value="Unassembled WGS sequence"/>
</dbReference>
<gene>
    <name evidence="7" type="ORF">CK500_06700</name>
</gene>
<dbReference type="InterPro" id="IPR050954">
    <property type="entry name" value="ET_IronSulfur_Cluster-Binding"/>
</dbReference>
<dbReference type="EMBL" id="NSKC01000003">
    <property type="protein sequence ID" value="PAU84119.1"/>
    <property type="molecule type" value="Genomic_DNA"/>
</dbReference>
<dbReference type="InterPro" id="IPR017900">
    <property type="entry name" value="4Fe4S_Fe_S_CS"/>
</dbReference>
<dbReference type="Gene3D" id="3.30.70.20">
    <property type="match status" value="2"/>
</dbReference>
<evidence type="ECO:0000256" key="5">
    <source>
        <dbReference type="SAM" id="MobiDB-lite"/>
    </source>
</evidence>
<evidence type="ECO:0000313" key="8">
    <source>
        <dbReference type="Proteomes" id="UP000218083"/>
    </source>
</evidence>
<evidence type="ECO:0000259" key="6">
    <source>
        <dbReference type="PROSITE" id="PS51379"/>
    </source>
</evidence>
<keyword evidence="8" id="KW-1185">Reference proteome</keyword>
<feature type="region of interest" description="Disordered" evidence="5">
    <location>
        <begin position="380"/>
        <end position="406"/>
    </location>
</feature>
<evidence type="ECO:0000256" key="2">
    <source>
        <dbReference type="ARBA" id="ARBA00022723"/>
    </source>
</evidence>
<keyword evidence="3" id="KW-0408">Iron</keyword>
<evidence type="ECO:0000256" key="4">
    <source>
        <dbReference type="ARBA" id="ARBA00023014"/>
    </source>
</evidence>
<evidence type="ECO:0000313" key="7">
    <source>
        <dbReference type="EMBL" id="PAU84119.1"/>
    </source>
</evidence>
<dbReference type="AlphaFoldDB" id="A0A2A2FHQ1"/>
<dbReference type="Pfam" id="PF13247">
    <property type="entry name" value="Fer4_11"/>
    <property type="match status" value="1"/>
</dbReference>
<dbReference type="InterPro" id="IPR031604">
    <property type="entry name" value="Ferredoxin_N"/>
</dbReference>
<protein>
    <submittedName>
        <fullName evidence="7">4Fe-4S ferredoxin</fullName>
    </submittedName>
</protein>
<dbReference type="PANTHER" id="PTHR43177">
    <property type="entry name" value="PROTEIN NRFC"/>
    <property type="match status" value="1"/>
</dbReference>
<dbReference type="PANTHER" id="PTHR43177:SF3">
    <property type="entry name" value="PROTEIN NRFC HOMOLOG"/>
    <property type="match status" value="1"/>
</dbReference>
<dbReference type="GO" id="GO:0016491">
    <property type="term" value="F:oxidoreductase activity"/>
    <property type="evidence" value="ECO:0007669"/>
    <property type="project" value="UniProtKB-ARBA"/>
</dbReference>
<keyword evidence="4" id="KW-0411">Iron-sulfur</keyword>
<keyword evidence="1" id="KW-0004">4Fe-4S</keyword>
<dbReference type="InterPro" id="IPR017896">
    <property type="entry name" value="4Fe4S_Fe-S-bd"/>
</dbReference>
<organism evidence="7 8">
    <name type="scientific">Halorubrum salipaludis</name>
    <dbReference type="NCBI Taxonomy" id="2032630"/>
    <lineage>
        <taxon>Archaea</taxon>
        <taxon>Methanobacteriati</taxon>
        <taxon>Methanobacteriota</taxon>
        <taxon>Stenosarchaea group</taxon>
        <taxon>Halobacteria</taxon>
        <taxon>Halobacteriales</taxon>
        <taxon>Haloferacaceae</taxon>
        <taxon>Halorubrum</taxon>
    </lineage>
</organism>
<feature type="region of interest" description="Disordered" evidence="5">
    <location>
        <begin position="1"/>
        <end position="60"/>
    </location>
</feature>
<dbReference type="SUPFAM" id="SSF54862">
    <property type="entry name" value="4Fe-4S ferredoxins"/>
    <property type="match status" value="1"/>
</dbReference>
<keyword evidence="2" id="KW-0479">Metal-binding</keyword>
<reference evidence="7 8" key="1">
    <citation type="submission" date="2017-08" db="EMBL/GenBank/DDBJ databases">
        <title>The strain WRN001 was isolated from Binhai saline alkaline soil, Tianjin, China.</title>
        <authorList>
            <person name="Liu D."/>
            <person name="Zhang G."/>
        </authorList>
    </citation>
    <scope>NUCLEOTIDE SEQUENCE [LARGE SCALE GENOMIC DNA]</scope>
    <source>
        <strain evidence="7 8">WN019</strain>
    </source>
</reference>